<gene>
    <name evidence="1" type="ORF">HZF05_13765</name>
</gene>
<evidence type="ECO:0000313" key="2">
    <source>
        <dbReference type="Proteomes" id="UP000570166"/>
    </source>
</evidence>
<dbReference type="RefSeq" id="WP_160366202.1">
    <property type="nucleotide sequence ID" value="NZ_JACEIB010000023.1"/>
</dbReference>
<proteinExistence type="predicted"/>
<dbReference type="AlphaFoldDB" id="A0A838L8R9"/>
<dbReference type="EMBL" id="JACEIB010000023">
    <property type="protein sequence ID" value="MBA2935152.1"/>
    <property type="molecule type" value="Genomic_DNA"/>
</dbReference>
<protein>
    <submittedName>
        <fullName evidence="1">Uncharacterized protein</fullName>
    </submittedName>
</protein>
<accession>A0A838L8R9</accession>
<sequence>MPISDHERVSTTSLALLRPLLIALDASDSAVTGPFAGLPSPCIRCPAISTVICATPVTSVRLFRPRMVAAACENDVDILLIRHGLAPEILDEVTVDAVMHRRSPLDVFSGMVTYRGIDSDL</sequence>
<keyword evidence="2" id="KW-1185">Reference proteome</keyword>
<comment type="caution">
    <text evidence="1">The sequence shown here is derived from an EMBL/GenBank/DDBJ whole genome shotgun (WGS) entry which is preliminary data.</text>
</comment>
<organism evidence="1 2">
    <name type="scientific">Sphingomonas chungangi</name>
    <dbReference type="NCBI Taxonomy" id="2683589"/>
    <lineage>
        <taxon>Bacteria</taxon>
        <taxon>Pseudomonadati</taxon>
        <taxon>Pseudomonadota</taxon>
        <taxon>Alphaproteobacteria</taxon>
        <taxon>Sphingomonadales</taxon>
        <taxon>Sphingomonadaceae</taxon>
        <taxon>Sphingomonas</taxon>
    </lineage>
</organism>
<dbReference type="Proteomes" id="UP000570166">
    <property type="component" value="Unassembled WGS sequence"/>
</dbReference>
<evidence type="ECO:0000313" key="1">
    <source>
        <dbReference type="EMBL" id="MBA2935152.1"/>
    </source>
</evidence>
<name>A0A838L8R9_9SPHN</name>
<reference evidence="1 2" key="1">
    <citation type="submission" date="2020-07" db="EMBL/GenBank/DDBJ databases">
        <authorList>
            <person name="Sun Q."/>
        </authorList>
    </citation>
    <scope>NUCLEOTIDE SEQUENCE [LARGE SCALE GENOMIC DNA]</scope>
    <source>
        <strain evidence="1 2">CGMCC 1.13654</strain>
    </source>
</reference>